<dbReference type="EMBL" id="GBXM01096014">
    <property type="protein sequence ID" value="JAH12563.1"/>
    <property type="molecule type" value="Transcribed_RNA"/>
</dbReference>
<protein>
    <submittedName>
        <fullName evidence="1">Uncharacterized protein</fullName>
    </submittedName>
</protein>
<reference evidence="1" key="1">
    <citation type="submission" date="2014-11" db="EMBL/GenBank/DDBJ databases">
        <authorList>
            <person name="Amaro Gonzalez C."/>
        </authorList>
    </citation>
    <scope>NUCLEOTIDE SEQUENCE</scope>
</reference>
<accession>A0A0E9Q8W4</accession>
<evidence type="ECO:0000313" key="1">
    <source>
        <dbReference type="EMBL" id="JAH12563.1"/>
    </source>
</evidence>
<organism evidence="1">
    <name type="scientific">Anguilla anguilla</name>
    <name type="common">European freshwater eel</name>
    <name type="synonym">Muraena anguilla</name>
    <dbReference type="NCBI Taxonomy" id="7936"/>
    <lineage>
        <taxon>Eukaryota</taxon>
        <taxon>Metazoa</taxon>
        <taxon>Chordata</taxon>
        <taxon>Craniata</taxon>
        <taxon>Vertebrata</taxon>
        <taxon>Euteleostomi</taxon>
        <taxon>Actinopterygii</taxon>
        <taxon>Neopterygii</taxon>
        <taxon>Teleostei</taxon>
        <taxon>Anguilliformes</taxon>
        <taxon>Anguillidae</taxon>
        <taxon>Anguilla</taxon>
    </lineage>
</organism>
<sequence>MTYRQCIACVSWHFCTLKTCFSSDKINTLLFIYVL</sequence>
<reference evidence="1" key="2">
    <citation type="journal article" date="2015" name="Fish Shellfish Immunol.">
        <title>Early steps in the European eel (Anguilla anguilla)-Vibrio vulnificus interaction in the gills: Role of the RtxA13 toxin.</title>
        <authorList>
            <person name="Callol A."/>
            <person name="Pajuelo D."/>
            <person name="Ebbesson L."/>
            <person name="Teles M."/>
            <person name="MacKenzie S."/>
            <person name="Amaro C."/>
        </authorList>
    </citation>
    <scope>NUCLEOTIDE SEQUENCE</scope>
</reference>
<proteinExistence type="predicted"/>
<dbReference type="AlphaFoldDB" id="A0A0E9Q8W4"/>
<name>A0A0E9Q8W4_ANGAN</name>